<dbReference type="AlphaFoldDB" id="A0A182PW13"/>
<evidence type="ECO:0000256" key="6">
    <source>
        <dbReference type="SAM" id="MobiDB-lite"/>
    </source>
</evidence>
<dbReference type="InterPro" id="IPR036875">
    <property type="entry name" value="Znf_CCHC_sf"/>
</dbReference>
<dbReference type="InterPro" id="IPR012337">
    <property type="entry name" value="RNaseH-like_sf"/>
</dbReference>
<dbReference type="SUPFAM" id="SSF57756">
    <property type="entry name" value="Retrovirus zinc finger-like domains"/>
    <property type="match status" value="1"/>
</dbReference>
<dbReference type="STRING" id="199890.A0A182PW13"/>
<dbReference type="PANTHER" id="PTHR37984:SF5">
    <property type="entry name" value="PROTEIN NYNRIN-LIKE"/>
    <property type="match status" value="1"/>
</dbReference>
<dbReference type="InterPro" id="IPR041588">
    <property type="entry name" value="Integrase_H2C2"/>
</dbReference>
<organism evidence="8 9">
    <name type="scientific">Anopheles epiroticus</name>
    <dbReference type="NCBI Taxonomy" id="199890"/>
    <lineage>
        <taxon>Eukaryota</taxon>
        <taxon>Metazoa</taxon>
        <taxon>Ecdysozoa</taxon>
        <taxon>Arthropoda</taxon>
        <taxon>Hexapoda</taxon>
        <taxon>Insecta</taxon>
        <taxon>Pterygota</taxon>
        <taxon>Neoptera</taxon>
        <taxon>Endopterygota</taxon>
        <taxon>Diptera</taxon>
        <taxon>Nematocera</taxon>
        <taxon>Culicoidea</taxon>
        <taxon>Culicidae</taxon>
        <taxon>Anophelinae</taxon>
        <taxon>Anopheles</taxon>
    </lineage>
</organism>
<evidence type="ECO:0000259" key="7">
    <source>
        <dbReference type="PROSITE" id="PS50994"/>
    </source>
</evidence>
<dbReference type="Gene3D" id="3.30.420.10">
    <property type="entry name" value="Ribonuclease H-like superfamily/Ribonuclease H"/>
    <property type="match status" value="1"/>
</dbReference>
<evidence type="ECO:0000256" key="1">
    <source>
        <dbReference type="ARBA" id="ARBA00012493"/>
    </source>
</evidence>
<dbReference type="Pfam" id="PF00665">
    <property type="entry name" value="rve"/>
    <property type="match status" value="1"/>
</dbReference>
<evidence type="ECO:0000256" key="5">
    <source>
        <dbReference type="ARBA" id="ARBA00022759"/>
    </source>
</evidence>
<dbReference type="InterPro" id="IPR001878">
    <property type="entry name" value="Znf_CCHC"/>
</dbReference>
<dbReference type="Gene3D" id="4.10.60.10">
    <property type="entry name" value="Zinc finger, CCHC-type"/>
    <property type="match status" value="1"/>
</dbReference>
<evidence type="ECO:0000313" key="8">
    <source>
        <dbReference type="EnsemblMetazoa" id="AEPI011150-PA"/>
    </source>
</evidence>
<dbReference type="Proteomes" id="UP000075885">
    <property type="component" value="Unassembled WGS sequence"/>
</dbReference>
<dbReference type="GO" id="GO:0003964">
    <property type="term" value="F:RNA-directed DNA polymerase activity"/>
    <property type="evidence" value="ECO:0007669"/>
    <property type="project" value="UniProtKB-EC"/>
</dbReference>
<dbReference type="InterPro" id="IPR036397">
    <property type="entry name" value="RNaseH_sf"/>
</dbReference>
<reference evidence="8" key="2">
    <citation type="submission" date="2020-05" db="UniProtKB">
        <authorList>
            <consortium name="EnsemblMetazoa"/>
        </authorList>
    </citation>
    <scope>IDENTIFICATION</scope>
    <source>
        <strain evidence="8">Epiroticus2</strain>
    </source>
</reference>
<dbReference type="Gene3D" id="2.40.70.10">
    <property type="entry name" value="Acid Proteases"/>
    <property type="match status" value="1"/>
</dbReference>
<sequence>METVNDGVETLAQQTLSVHAMERFSGPRTRRYCFRCGSSLHLANKCEHKTKVCAVCKKVGHLQRVCFRKTKAQGTNDKKRVSRTANLVEHFEESDSQDTDEDQIHKIDILQIDRVKDNSKIFLNVQIGRSTIKFEVDSGSPVTLLNEKDKEKYLKKLKLTQTDVELQSYYGGKIGIIGVAEVKINTKDGIRKLRLFIVEGKRQPLLGREWMRALNFDWNKILNTKQYSVDKIIESSNTQKTLKAILDEFPSVFSDTVRYRKSKDHGNADGVSRLPLKEEYKDETDEVDMLQINQIESLPVQVKELGEHTMRDSTVKDLVKALRTGRTIEGRYRFGIDQTEFTLQNDCLMRGIRVYIPEPLRKAVLKELHMGHFGISRMKSLARTYCWWESIDRDIEETARDCVHCARIRKNPPKVQRYSWEQPSEPFQRIHIDFAGPFLGLNFLIIVDAGTKWPEVKIISDITTETTIDKLREFFATFGLPAMLVSDRGTQFTSELFQTFLKKNGIIHRMGAPYHPATNGQAERFVQVFKEKLKALKCQRSDVNINLQNILWAYRRTIHPSIGKSPAMAVFGRQLKSRLDLMIPGTEIKRPDNVKGRTTRSFEVEDRVAARDFMSNTEKWRFGKVTEKIGILHYKIHLDDGRLWKRHIDQLRPGPGIQWADNKCNNEQQRIDLSMYPPVMGNEAPDDGNRPNQRVIETSSNSTNNYNTNSDSLRRS</sequence>
<protein>
    <recommendedName>
        <fullName evidence="1">RNA-directed DNA polymerase</fullName>
        <ecNumber evidence="1">2.7.7.49</ecNumber>
    </recommendedName>
</protein>
<keyword evidence="5" id="KW-0378">Hydrolase</keyword>
<proteinExistence type="predicted"/>
<dbReference type="GO" id="GO:0003676">
    <property type="term" value="F:nucleic acid binding"/>
    <property type="evidence" value="ECO:0007669"/>
    <property type="project" value="InterPro"/>
</dbReference>
<keyword evidence="5" id="KW-0255">Endonuclease</keyword>
<dbReference type="InterPro" id="IPR050951">
    <property type="entry name" value="Retrovirus_Pol_polyprotein"/>
</dbReference>
<keyword evidence="3" id="KW-0548">Nucleotidyltransferase</keyword>
<feature type="domain" description="Integrase catalytic" evidence="7">
    <location>
        <begin position="422"/>
        <end position="574"/>
    </location>
</feature>
<evidence type="ECO:0000313" key="9">
    <source>
        <dbReference type="Proteomes" id="UP000075885"/>
    </source>
</evidence>
<dbReference type="PROSITE" id="PS50994">
    <property type="entry name" value="INTEGRASE"/>
    <property type="match status" value="1"/>
</dbReference>
<dbReference type="Pfam" id="PF17921">
    <property type="entry name" value="Integrase_H2C2"/>
    <property type="match status" value="1"/>
</dbReference>
<dbReference type="SUPFAM" id="SSF50630">
    <property type="entry name" value="Acid proteases"/>
    <property type="match status" value="1"/>
</dbReference>
<evidence type="ECO:0000256" key="4">
    <source>
        <dbReference type="ARBA" id="ARBA00022722"/>
    </source>
</evidence>
<dbReference type="EnsemblMetazoa" id="AEPI011150-RA">
    <property type="protein sequence ID" value="AEPI011150-PA"/>
    <property type="gene ID" value="AEPI011150"/>
</dbReference>
<dbReference type="GO" id="GO:0015074">
    <property type="term" value="P:DNA integration"/>
    <property type="evidence" value="ECO:0007669"/>
    <property type="project" value="InterPro"/>
</dbReference>
<keyword evidence="2" id="KW-0808">Transferase</keyword>
<dbReference type="PANTHER" id="PTHR37984">
    <property type="entry name" value="PROTEIN CBG26694"/>
    <property type="match status" value="1"/>
</dbReference>
<dbReference type="VEuPathDB" id="VectorBase:AEPI011150"/>
<feature type="compositionally biased region" description="Low complexity" evidence="6">
    <location>
        <begin position="698"/>
        <end position="716"/>
    </location>
</feature>
<keyword evidence="9" id="KW-1185">Reference proteome</keyword>
<dbReference type="InterPro" id="IPR021109">
    <property type="entry name" value="Peptidase_aspartic_dom_sf"/>
</dbReference>
<dbReference type="InterPro" id="IPR001584">
    <property type="entry name" value="Integrase_cat-core"/>
</dbReference>
<dbReference type="SMART" id="SM00343">
    <property type="entry name" value="ZnF_C2HC"/>
    <property type="match status" value="2"/>
</dbReference>
<keyword evidence="4" id="KW-0540">Nuclease</keyword>
<evidence type="ECO:0000256" key="3">
    <source>
        <dbReference type="ARBA" id="ARBA00022695"/>
    </source>
</evidence>
<dbReference type="FunFam" id="3.30.420.10:FF:000063">
    <property type="entry name" value="Retrovirus-related Pol polyprotein from transposon 297-like Protein"/>
    <property type="match status" value="1"/>
</dbReference>
<name>A0A182PW13_9DIPT</name>
<dbReference type="EC" id="2.7.7.49" evidence="1"/>
<reference evidence="9" key="1">
    <citation type="submission" date="2013-03" db="EMBL/GenBank/DDBJ databases">
        <title>The Genome Sequence of Anopheles epiroticus epiroticus2.</title>
        <authorList>
            <consortium name="The Broad Institute Genomics Platform"/>
            <person name="Neafsey D.E."/>
            <person name="Howell P."/>
            <person name="Walker B."/>
            <person name="Young S.K."/>
            <person name="Zeng Q."/>
            <person name="Gargeya S."/>
            <person name="Fitzgerald M."/>
            <person name="Haas B."/>
            <person name="Abouelleil A."/>
            <person name="Allen A.W."/>
            <person name="Alvarado L."/>
            <person name="Arachchi H.M."/>
            <person name="Berlin A.M."/>
            <person name="Chapman S.B."/>
            <person name="Gainer-Dewar J."/>
            <person name="Goldberg J."/>
            <person name="Griggs A."/>
            <person name="Gujja S."/>
            <person name="Hansen M."/>
            <person name="Howarth C."/>
            <person name="Imamovic A."/>
            <person name="Ireland A."/>
            <person name="Larimer J."/>
            <person name="McCowan C."/>
            <person name="Murphy C."/>
            <person name="Pearson M."/>
            <person name="Poon T.W."/>
            <person name="Priest M."/>
            <person name="Roberts A."/>
            <person name="Saif S."/>
            <person name="Shea T."/>
            <person name="Sisk P."/>
            <person name="Sykes S."/>
            <person name="Wortman J."/>
            <person name="Nusbaum C."/>
            <person name="Birren B."/>
        </authorList>
    </citation>
    <scope>NUCLEOTIDE SEQUENCE [LARGE SCALE GENOMIC DNA]</scope>
    <source>
        <strain evidence="9">Epiroticus2</strain>
    </source>
</reference>
<dbReference type="SUPFAM" id="SSF53098">
    <property type="entry name" value="Ribonuclease H-like"/>
    <property type="match status" value="1"/>
</dbReference>
<feature type="region of interest" description="Disordered" evidence="6">
    <location>
        <begin position="676"/>
        <end position="716"/>
    </location>
</feature>
<accession>A0A182PW13</accession>
<dbReference type="Gene3D" id="1.10.340.70">
    <property type="match status" value="1"/>
</dbReference>
<dbReference type="GO" id="GO:0008270">
    <property type="term" value="F:zinc ion binding"/>
    <property type="evidence" value="ECO:0007669"/>
    <property type="project" value="InterPro"/>
</dbReference>
<evidence type="ECO:0000256" key="2">
    <source>
        <dbReference type="ARBA" id="ARBA00022679"/>
    </source>
</evidence>